<feature type="compositionally biased region" description="Basic and acidic residues" evidence="1">
    <location>
        <begin position="122"/>
        <end position="134"/>
    </location>
</feature>
<dbReference type="AlphaFoldDB" id="A0A8S3UCB4"/>
<organism evidence="2 3">
    <name type="scientific">Mytilus edulis</name>
    <name type="common">Blue mussel</name>
    <dbReference type="NCBI Taxonomy" id="6550"/>
    <lineage>
        <taxon>Eukaryota</taxon>
        <taxon>Metazoa</taxon>
        <taxon>Spiralia</taxon>
        <taxon>Lophotrochozoa</taxon>
        <taxon>Mollusca</taxon>
        <taxon>Bivalvia</taxon>
        <taxon>Autobranchia</taxon>
        <taxon>Pteriomorphia</taxon>
        <taxon>Mytilida</taxon>
        <taxon>Mytiloidea</taxon>
        <taxon>Mytilidae</taxon>
        <taxon>Mytilinae</taxon>
        <taxon>Mytilus</taxon>
    </lineage>
</organism>
<evidence type="ECO:0000313" key="3">
    <source>
        <dbReference type="Proteomes" id="UP000683360"/>
    </source>
</evidence>
<evidence type="ECO:0000256" key="1">
    <source>
        <dbReference type="SAM" id="MobiDB-lite"/>
    </source>
</evidence>
<dbReference type="EMBL" id="CAJPWZ010002580">
    <property type="protein sequence ID" value="CAG2241192.1"/>
    <property type="molecule type" value="Genomic_DNA"/>
</dbReference>
<accession>A0A8S3UCB4</accession>
<keyword evidence="3" id="KW-1185">Reference proteome</keyword>
<comment type="caution">
    <text evidence="2">The sequence shown here is derived from an EMBL/GenBank/DDBJ whole genome shotgun (WGS) entry which is preliminary data.</text>
</comment>
<dbReference type="Proteomes" id="UP000683360">
    <property type="component" value="Unassembled WGS sequence"/>
</dbReference>
<evidence type="ECO:0000313" key="2">
    <source>
        <dbReference type="EMBL" id="CAG2241192.1"/>
    </source>
</evidence>
<reference evidence="2" key="1">
    <citation type="submission" date="2021-03" db="EMBL/GenBank/DDBJ databases">
        <authorList>
            <person name="Bekaert M."/>
        </authorList>
    </citation>
    <scope>NUCLEOTIDE SEQUENCE</scope>
</reference>
<name>A0A8S3UCB4_MYTED</name>
<feature type="compositionally biased region" description="Basic and acidic residues" evidence="1">
    <location>
        <begin position="43"/>
        <end position="56"/>
    </location>
</feature>
<protein>
    <submittedName>
        <fullName evidence="2">Uncharacterized protein</fullName>
    </submittedName>
</protein>
<dbReference type="OrthoDB" id="6217623at2759"/>
<feature type="compositionally biased region" description="Basic and acidic residues" evidence="1">
    <location>
        <begin position="166"/>
        <end position="176"/>
    </location>
</feature>
<feature type="region of interest" description="Disordered" evidence="1">
    <location>
        <begin position="1"/>
        <end position="210"/>
    </location>
</feature>
<gene>
    <name evidence="2" type="ORF">MEDL_53405</name>
</gene>
<feature type="compositionally biased region" description="Polar residues" evidence="1">
    <location>
        <begin position="67"/>
        <end position="105"/>
    </location>
</feature>
<proteinExistence type="predicted"/>
<sequence length="210" mass="23049">MESEVERNQIPDLPVVDDQDSGTDTASVASCPNLMPVEAVQDAAEKLVSHGQRENSDPGIKPEPNVKPSSFVKSQSQYGIVDNQNLPSTGLQRQKSDVTHSNNELARNFPDQKPKPSPRLSRMFEPRSEMDHTPHVIQPLHKPLVGIDHSPASTDSTLIGSPDSVLDSRKHSDYKSPRPPFSHKMRSASTGDYPLQNESPAVENINVTNS</sequence>